<reference evidence="8 9" key="1">
    <citation type="submission" date="2018-10" db="EMBL/GenBank/DDBJ databases">
        <title>Natrarchaeobius chitinivorans gen. nov., sp. nov., and Natrarchaeobius haloalkaliphilus sp. nov., alkaliphilic, chitin-utilizing haloarchaea from hypersaline alkaline lakes.</title>
        <authorList>
            <person name="Sorokin D.Y."/>
            <person name="Elcheninov A.G."/>
            <person name="Kostrikina N.A."/>
            <person name="Bale N.J."/>
            <person name="Sinninghe Damste J.S."/>
            <person name="Khijniak T.V."/>
            <person name="Kublanov I.V."/>
            <person name="Toshchakov S.V."/>
        </authorList>
    </citation>
    <scope>NUCLEOTIDE SEQUENCE [LARGE SCALE GENOMIC DNA]</scope>
    <source>
        <strain evidence="8 9">AArcht7</strain>
    </source>
</reference>
<dbReference type="NCBIfam" id="TIGR00260">
    <property type="entry name" value="thrC"/>
    <property type="match status" value="1"/>
</dbReference>
<dbReference type="CDD" id="cd01563">
    <property type="entry name" value="Thr-synth_1"/>
    <property type="match status" value="1"/>
</dbReference>
<evidence type="ECO:0000256" key="2">
    <source>
        <dbReference type="ARBA" id="ARBA00005517"/>
    </source>
</evidence>
<dbReference type="Proteomes" id="UP000281431">
    <property type="component" value="Unassembled WGS sequence"/>
</dbReference>
<evidence type="ECO:0000256" key="4">
    <source>
        <dbReference type="ARBA" id="ARBA00023239"/>
    </source>
</evidence>
<dbReference type="EC" id="4.2.3.1" evidence="5"/>
<keyword evidence="3 6" id="KW-0663">Pyridoxal phosphate</keyword>
<evidence type="ECO:0000259" key="7">
    <source>
        <dbReference type="Pfam" id="PF00291"/>
    </source>
</evidence>
<dbReference type="Gene3D" id="3.40.50.1100">
    <property type="match status" value="2"/>
</dbReference>
<dbReference type="GO" id="GO:0003941">
    <property type="term" value="F:L-serine ammonia-lyase activity"/>
    <property type="evidence" value="ECO:0007669"/>
    <property type="project" value="TreeGrafter"/>
</dbReference>
<dbReference type="AlphaFoldDB" id="A0A3N6M751"/>
<name>A0A3N6M751_NATCH</name>
<evidence type="ECO:0000256" key="6">
    <source>
        <dbReference type="PIRSR" id="PIRSR604450-51"/>
    </source>
</evidence>
<dbReference type="GO" id="GO:0009088">
    <property type="term" value="P:threonine biosynthetic process"/>
    <property type="evidence" value="ECO:0007669"/>
    <property type="project" value="UniProtKB-UniRule"/>
</dbReference>
<keyword evidence="4 8" id="KW-0456">Lyase</keyword>
<comment type="similarity">
    <text evidence="2">Belongs to the threonine synthase family.</text>
</comment>
<dbReference type="SUPFAM" id="SSF53686">
    <property type="entry name" value="Tryptophan synthase beta subunit-like PLP-dependent enzymes"/>
    <property type="match status" value="1"/>
</dbReference>
<evidence type="ECO:0000256" key="5">
    <source>
        <dbReference type="NCBIfam" id="TIGR00260"/>
    </source>
</evidence>
<evidence type="ECO:0000313" key="9">
    <source>
        <dbReference type="Proteomes" id="UP000281431"/>
    </source>
</evidence>
<dbReference type="GO" id="GO:0004794">
    <property type="term" value="F:threonine deaminase activity"/>
    <property type="evidence" value="ECO:0007669"/>
    <property type="project" value="TreeGrafter"/>
</dbReference>
<evidence type="ECO:0000256" key="3">
    <source>
        <dbReference type="ARBA" id="ARBA00022898"/>
    </source>
</evidence>
<comment type="cofactor">
    <cofactor evidence="1 6">
        <name>pyridoxal 5'-phosphate</name>
        <dbReference type="ChEBI" id="CHEBI:597326"/>
    </cofactor>
</comment>
<dbReference type="Pfam" id="PF00291">
    <property type="entry name" value="PALP"/>
    <property type="match status" value="1"/>
</dbReference>
<dbReference type="PANTHER" id="PTHR48078:SF6">
    <property type="entry name" value="L-THREONINE DEHYDRATASE CATABOLIC TDCB"/>
    <property type="match status" value="1"/>
</dbReference>
<sequence length="399" mass="42374">MRLYCRRCAVHYDGPGERRCMECETVLETEFDGVLRLGRILNNRTLFGKYPDRLPSDGSLAGVEGGTPLIEADRLASSVGTDATIYLKDERRNPTGSFKDRAFAPMLSAAAESGEDRILTASTGNAATACAHYAARGNLTCLLLVDGDTPDEKLLEPSLYGAEIVRVDGLFDASATAFESFLESVADRLEAYLAVAHQPLSPLSMEGVKTISFEVAEQLEWTAPDVVVTPVGGGDNIVAQYKGYRELRSANLLDRLPRMVGVQASGAAPLVESIERGTDEPVEVEPETIASGIDAAFSGRHALETVRESGGTAVAVSDEEILAGERELAQRTGVWAEPAAASVVPALERLVSDGVVGDDDTVVLTVTGSGHKHVGPVEDAVDDVDTVAFDATAVTESLY</sequence>
<evidence type="ECO:0000256" key="1">
    <source>
        <dbReference type="ARBA" id="ARBA00001933"/>
    </source>
</evidence>
<keyword evidence="9" id="KW-1185">Reference proteome</keyword>
<protein>
    <recommendedName>
        <fullName evidence="5">Threonine synthase</fullName>
        <ecNumber evidence="5">4.2.3.1</ecNumber>
    </recommendedName>
</protein>
<dbReference type="InterPro" id="IPR004450">
    <property type="entry name" value="Thr_synthase-like"/>
</dbReference>
<accession>A0A3N6M751</accession>
<feature type="domain" description="Tryptophan synthase beta chain-like PALP" evidence="7">
    <location>
        <begin position="63"/>
        <end position="368"/>
    </location>
</feature>
<dbReference type="EMBL" id="REFZ01000009">
    <property type="protein sequence ID" value="RQG99453.1"/>
    <property type="molecule type" value="Genomic_DNA"/>
</dbReference>
<feature type="modified residue" description="N6-(pyridoxal phosphate)lysine" evidence="6">
    <location>
        <position position="99"/>
    </location>
</feature>
<dbReference type="GO" id="GO:0006567">
    <property type="term" value="P:L-threonine catabolic process"/>
    <property type="evidence" value="ECO:0007669"/>
    <property type="project" value="TreeGrafter"/>
</dbReference>
<gene>
    <name evidence="8" type="primary">thrC</name>
    <name evidence="8" type="ORF">EA472_14620</name>
</gene>
<evidence type="ECO:0000313" key="8">
    <source>
        <dbReference type="EMBL" id="RQG99453.1"/>
    </source>
</evidence>
<dbReference type="InterPro" id="IPR036052">
    <property type="entry name" value="TrpB-like_PALP_sf"/>
</dbReference>
<dbReference type="InterPro" id="IPR050147">
    <property type="entry name" value="Ser/Thr_Dehydratase"/>
</dbReference>
<organism evidence="8 9">
    <name type="scientific">Natrarchaeobius chitinivorans</name>
    <dbReference type="NCBI Taxonomy" id="1679083"/>
    <lineage>
        <taxon>Archaea</taxon>
        <taxon>Methanobacteriati</taxon>
        <taxon>Methanobacteriota</taxon>
        <taxon>Stenosarchaea group</taxon>
        <taxon>Halobacteria</taxon>
        <taxon>Halobacteriales</taxon>
        <taxon>Natrialbaceae</taxon>
        <taxon>Natrarchaeobius</taxon>
    </lineage>
</organism>
<dbReference type="GO" id="GO:0006565">
    <property type="term" value="P:L-serine catabolic process"/>
    <property type="evidence" value="ECO:0007669"/>
    <property type="project" value="TreeGrafter"/>
</dbReference>
<dbReference type="GO" id="GO:0009097">
    <property type="term" value="P:isoleucine biosynthetic process"/>
    <property type="evidence" value="ECO:0007669"/>
    <property type="project" value="TreeGrafter"/>
</dbReference>
<dbReference type="InterPro" id="IPR001926">
    <property type="entry name" value="TrpB-like_PALP"/>
</dbReference>
<dbReference type="GO" id="GO:0004795">
    <property type="term" value="F:threonine synthase activity"/>
    <property type="evidence" value="ECO:0007669"/>
    <property type="project" value="UniProtKB-UniRule"/>
</dbReference>
<proteinExistence type="inferred from homology"/>
<dbReference type="PANTHER" id="PTHR48078">
    <property type="entry name" value="THREONINE DEHYDRATASE, MITOCHONDRIAL-RELATED"/>
    <property type="match status" value="1"/>
</dbReference>
<comment type="caution">
    <text evidence="8">The sequence shown here is derived from an EMBL/GenBank/DDBJ whole genome shotgun (WGS) entry which is preliminary data.</text>
</comment>